<gene>
    <name evidence="2" type="ORF">ACFOE0_04915</name>
</gene>
<keyword evidence="3" id="KW-1185">Reference proteome</keyword>
<dbReference type="EMBL" id="JBHRTD010000006">
    <property type="protein sequence ID" value="MFC3137529.1"/>
    <property type="molecule type" value="Genomic_DNA"/>
</dbReference>
<dbReference type="Proteomes" id="UP001595621">
    <property type="component" value="Unassembled WGS sequence"/>
</dbReference>
<dbReference type="PROSITE" id="PS51257">
    <property type="entry name" value="PROKAR_LIPOPROTEIN"/>
    <property type="match status" value="1"/>
</dbReference>
<evidence type="ECO:0000256" key="1">
    <source>
        <dbReference type="SAM" id="SignalP"/>
    </source>
</evidence>
<keyword evidence="1" id="KW-0732">Signal</keyword>
<evidence type="ECO:0000313" key="2">
    <source>
        <dbReference type="EMBL" id="MFC3137529.1"/>
    </source>
</evidence>
<protein>
    <recommendedName>
        <fullName evidence="4">Lipoprotein</fullName>
    </recommendedName>
</protein>
<proteinExistence type="predicted"/>
<evidence type="ECO:0008006" key="4">
    <source>
        <dbReference type="Google" id="ProtNLM"/>
    </source>
</evidence>
<reference evidence="3" key="1">
    <citation type="journal article" date="2019" name="Int. J. Syst. Evol. Microbiol.">
        <title>The Global Catalogue of Microorganisms (GCM) 10K type strain sequencing project: providing services to taxonomists for standard genome sequencing and annotation.</title>
        <authorList>
            <consortium name="The Broad Institute Genomics Platform"/>
            <consortium name="The Broad Institute Genome Sequencing Center for Infectious Disease"/>
            <person name="Wu L."/>
            <person name="Ma J."/>
        </authorList>
    </citation>
    <scope>NUCLEOTIDE SEQUENCE [LARGE SCALE GENOMIC DNA]</scope>
    <source>
        <strain evidence="3">KCTC 52277</strain>
    </source>
</reference>
<dbReference type="RefSeq" id="WP_248935208.1">
    <property type="nucleotide sequence ID" value="NZ_JAKILF010000002.1"/>
</dbReference>
<accession>A0ABV7GB11</accession>
<feature type="chain" id="PRO_5045612723" description="Lipoprotein" evidence="1">
    <location>
        <begin position="18"/>
        <end position="166"/>
    </location>
</feature>
<feature type="signal peptide" evidence="1">
    <location>
        <begin position="1"/>
        <end position="17"/>
    </location>
</feature>
<sequence>MKYLCTAAILASLTLVAGCDDDDDEPVEPPLKVANIDTAASFELVMKNFDGPSGELGFTLVNDEGVRLNGAASYTIHYLGMPAEPSVKPKSWKKWHTISTFSCQAGQTDQCQGVLDALDDEGNYRFIADGLNWDKSAANGAVGVYKVAVEIHGALASNPVEFYTAE</sequence>
<evidence type="ECO:0000313" key="3">
    <source>
        <dbReference type="Proteomes" id="UP001595621"/>
    </source>
</evidence>
<name>A0ABV7GB11_9GAMM</name>
<comment type="caution">
    <text evidence="2">The sequence shown here is derived from an EMBL/GenBank/DDBJ whole genome shotgun (WGS) entry which is preliminary data.</text>
</comment>
<organism evidence="2 3">
    <name type="scientific">Shewanella submarina</name>
    <dbReference type="NCBI Taxonomy" id="2016376"/>
    <lineage>
        <taxon>Bacteria</taxon>
        <taxon>Pseudomonadati</taxon>
        <taxon>Pseudomonadota</taxon>
        <taxon>Gammaproteobacteria</taxon>
        <taxon>Alteromonadales</taxon>
        <taxon>Shewanellaceae</taxon>
        <taxon>Shewanella</taxon>
    </lineage>
</organism>